<dbReference type="InterPro" id="IPR038666">
    <property type="entry name" value="SSP1_head-tail_sf"/>
</dbReference>
<dbReference type="KEGG" id="cmar:IMCC12053_2115"/>
<dbReference type="RefSeq" id="WP_062218775.1">
    <property type="nucleotide sequence ID" value="NZ_CP012023.1"/>
</dbReference>
<evidence type="ECO:0000313" key="1">
    <source>
        <dbReference type="EMBL" id="ALI56062.1"/>
    </source>
</evidence>
<evidence type="ECO:0000313" key="2">
    <source>
        <dbReference type="Proteomes" id="UP000064920"/>
    </source>
</evidence>
<dbReference type="OrthoDB" id="7570189at2"/>
<sequence length="103" mass="11321">MQSVYLNRRLTLQQVQRVADGAGGYHDTWGALGVVWAAIDARSQGVPALVRITVRGAPVGHAHRPKLDQRFVDGTRSYVIVSVTESDPHGHYLTCQAREEVSL</sequence>
<dbReference type="PATRIC" id="fig|1397108.4.peg.2167"/>
<organism evidence="1 2">
    <name type="scientific">Celeribacter marinus</name>
    <dbReference type="NCBI Taxonomy" id="1397108"/>
    <lineage>
        <taxon>Bacteria</taxon>
        <taxon>Pseudomonadati</taxon>
        <taxon>Pseudomonadota</taxon>
        <taxon>Alphaproteobacteria</taxon>
        <taxon>Rhodobacterales</taxon>
        <taxon>Roseobacteraceae</taxon>
        <taxon>Celeribacter</taxon>
    </lineage>
</organism>
<dbReference type="InterPro" id="IPR008767">
    <property type="entry name" value="Phage_SPP1_head-tail_adaptor"/>
</dbReference>
<accession>A0A0P0ACF2</accession>
<protein>
    <submittedName>
        <fullName evidence="1">Uncharacterized protein</fullName>
    </submittedName>
</protein>
<reference evidence="1 2" key="1">
    <citation type="submission" date="2015-05" db="EMBL/GenBank/DDBJ databases">
        <authorList>
            <person name="Wang D.B."/>
            <person name="Wang M."/>
        </authorList>
    </citation>
    <scope>NUCLEOTIDE SEQUENCE [LARGE SCALE GENOMIC DNA]</scope>
    <source>
        <strain evidence="1 2">IMCC 12053</strain>
    </source>
</reference>
<gene>
    <name evidence="1" type="ORF">IMCC12053_2115</name>
</gene>
<name>A0A0P0ACF2_9RHOB</name>
<keyword evidence="2" id="KW-1185">Reference proteome</keyword>
<dbReference type="Gene3D" id="2.40.10.270">
    <property type="entry name" value="Bacteriophage SPP1 head-tail adaptor protein"/>
    <property type="match status" value="1"/>
</dbReference>
<dbReference type="Pfam" id="PF05521">
    <property type="entry name" value="Phage_HCP"/>
    <property type="match status" value="1"/>
</dbReference>
<proteinExistence type="predicted"/>
<dbReference type="Proteomes" id="UP000064920">
    <property type="component" value="Chromosome"/>
</dbReference>
<dbReference type="EMBL" id="CP012023">
    <property type="protein sequence ID" value="ALI56062.1"/>
    <property type="molecule type" value="Genomic_DNA"/>
</dbReference>
<dbReference type="AlphaFoldDB" id="A0A0P0ACF2"/>
<dbReference type="STRING" id="1397108.IMCC12053_2115"/>